<reference evidence="1" key="1">
    <citation type="submission" date="2014-07" db="EMBL/GenBank/DDBJ databases">
        <authorList>
            <person name="Martin A.A"/>
            <person name="De Silva N."/>
        </authorList>
    </citation>
    <scope>NUCLEOTIDE SEQUENCE</scope>
</reference>
<sequence>MLYKVILILKINLTNFVIFLKINYDEFNDNEELPFFHHITNYVKLQIQTGLFFIEIMMDYFKKLECI</sequence>
<accession>A0A0K0FST2</accession>
<evidence type="ECO:0000313" key="1">
    <source>
        <dbReference type="Proteomes" id="UP000035680"/>
    </source>
</evidence>
<evidence type="ECO:0000313" key="2">
    <source>
        <dbReference type="WBParaSite" id="SVE_1419000.1"/>
    </source>
</evidence>
<protein>
    <submittedName>
        <fullName evidence="2">Uncharacterized protein</fullName>
    </submittedName>
</protein>
<name>A0A0K0FST2_STRVS</name>
<dbReference type="WBParaSite" id="SVE_1419000.1">
    <property type="protein sequence ID" value="SVE_1419000.1"/>
    <property type="gene ID" value="SVE_1419000"/>
</dbReference>
<reference evidence="2" key="2">
    <citation type="submission" date="2015-08" db="UniProtKB">
        <authorList>
            <consortium name="WormBaseParasite"/>
        </authorList>
    </citation>
    <scope>IDENTIFICATION</scope>
</reference>
<proteinExistence type="predicted"/>
<dbReference type="Proteomes" id="UP000035680">
    <property type="component" value="Unassembled WGS sequence"/>
</dbReference>
<organism evidence="1 2">
    <name type="scientific">Strongyloides venezuelensis</name>
    <name type="common">Threadworm</name>
    <dbReference type="NCBI Taxonomy" id="75913"/>
    <lineage>
        <taxon>Eukaryota</taxon>
        <taxon>Metazoa</taxon>
        <taxon>Ecdysozoa</taxon>
        <taxon>Nematoda</taxon>
        <taxon>Chromadorea</taxon>
        <taxon>Rhabditida</taxon>
        <taxon>Tylenchina</taxon>
        <taxon>Panagrolaimomorpha</taxon>
        <taxon>Strongyloidoidea</taxon>
        <taxon>Strongyloididae</taxon>
        <taxon>Strongyloides</taxon>
    </lineage>
</organism>
<dbReference type="AlphaFoldDB" id="A0A0K0FST2"/>
<keyword evidence="1" id="KW-1185">Reference proteome</keyword>